<dbReference type="KEGG" id="psl:Psta_0664"/>
<dbReference type="HOGENOM" id="CLU_025040_0_1_0"/>
<dbReference type="GO" id="GO:0009032">
    <property type="term" value="F:thymidine phosphorylase activity"/>
    <property type="evidence" value="ECO:0007669"/>
    <property type="project" value="UniProtKB-EC"/>
</dbReference>
<reference evidence="8 9" key="1">
    <citation type="journal article" date="2009" name="Stand. Genomic Sci.">
        <title>Complete genome sequence of Pirellula staleyi type strain (ATCC 27377).</title>
        <authorList>
            <person name="Clum A."/>
            <person name="Tindall B.J."/>
            <person name="Sikorski J."/>
            <person name="Ivanova N."/>
            <person name="Mavrommatis K."/>
            <person name="Lucas S."/>
            <person name="Glavina del Rio T."/>
            <person name="Nolan M."/>
            <person name="Chen F."/>
            <person name="Tice H."/>
            <person name="Pitluck S."/>
            <person name="Cheng J.F."/>
            <person name="Chertkov O."/>
            <person name="Brettin T."/>
            <person name="Han C."/>
            <person name="Detter J.C."/>
            <person name="Kuske C."/>
            <person name="Bruce D."/>
            <person name="Goodwin L."/>
            <person name="Ovchinikova G."/>
            <person name="Pati A."/>
            <person name="Mikhailova N."/>
            <person name="Chen A."/>
            <person name="Palaniappan K."/>
            <person name="Land M."/>
            <person name="Hauser L."/>
            <person name="Chang Y.J."/>
            <person name="Jeffries C.D."/>
            <person name="Chain P."/>
            <person name="Rohde M."/>
            <person name="Goker M."/>
            <person name="Bristow J."/>
            <person name="Eisen J.A."/>
            <person name="Markowitz V."/>
            <person name="Hugenholtz P."/>
            <person name="Kyrpides N.C."/>
            <person name="Klenk H.P."/>
            <person name="Lapidus A."/>
        </authorList>
    </citation>
    <scope>NUCLEOTIDE SEQUENCE [LARGE SCALE GENOMIC DNA]</scope>
    <source>
        <strain evidence="9">ATCC 27377 / DSM 6068 / ICPB 4128</strain>
    </source>
</reference>
<proteinExistence type="inferred from homology"/>
<dbReference type="SUPFAM" id="SSF47648">
    <property type="entry name" value="Nucleoside phosphorylase/phosphoribosyltransferase N-terminal domain"/>
    <property type="match status" value="1"/>
</dbReference>
<comment type="similarity">
    <text evidence="1">Belongs to the thymidine/pyrimidine-nucleoside phosphorylase family.</text>
</comment>
<dbReference type="GO" id="GO:0004645">
    <property type="term" value="F:1,4-alpha-oligoglucan phosphorylase activity"/>
    <property type="evidence" value="ECO:0007669"/>
    <property type="project" value="InterPro"/>
</dbReference>
<evidence type="ECO:0000256" key="3">
    <source>
        <dbReference type="ARBA" id="ARBA00011892"/>
    </source>
</evidence>
<evidence type="ECO:0000259" key="7">
    <source>
        <dbReference type="SMART" id="SM00941"/>
    </source>
</evidence>
<evidence type="ECO:0000256" key="5">
    <source>
        <dbReference type="ARBA" id="ARBA00022679"/>
    </source>
</evidence>
<evidence type="ECO:0000256" key="1">
    <source>
        <dbReference type="ARBA" id="ARBA00006915"/>
    </source>
</evidence>
<dbReference type="OrthoDB" id="9763887at2"/>
<dbReference type="eggNOG" id="COG0213">
    <property type="taxonomic scope" value="Bacteria"/>
</dbReference>
<dbReference type="EC" id="2.4.2.4" evidence="3"/>
<dbReference type="InterPro" id="IPR017872">
    <property type="entry name" value="Pyrmidine_PPase_CS"/>
</dbReference>
<dbReference type="GO" id="GO:0006213">
    <property type="term" value="P:pyrimidine nucleoside metabolic process"/>
    <property type="evidence" value="ECO:0007669"/>
    <property type="project" value="InterPro"/>
</dbReference>
<keyword evidence="9" id="KW-1185">Reference proteome</keyword>
<dbReference type="Pfam" id="PF02885">
    <property type="entry name" value="Glycos_trans_3N"/>
    <property type="match status" value="1"/>
</dbReference>
<dbReference type="EMBL" id="CP001848">
    <property type="protein sequence ID" value="ADB15350.1"/>
    <property type="molecule type" value="Genomic_DNA"/>
</dbReference>
<organism evidence="8 9">
    <name type="scientific">Pirellula staleyi (strain ATCC 27377 / DSM 6068 / ICPB 4128)</name>
    <name type="common">Pirella staleyi</name>
    <dbReference type="NCBI Taxonomy" id="530564"/>
    <lineage>
        <taxon>Bacteria</taxon>
        <taxon>Pseudomonadati</taxon>
        <taxon>Planctomycetota</taxon>
        <taxon>Planctomycetia</taxon>
        <taxon>Pirellulales</taxon>
        <taxon>Pirellulaceae</taxon>
        <taxon>Pirellula</taxon>
    </lineage>
</organism>
<dbReference type="STRING" id="530564.Psta_0664"/>
<dbReference type="SMART" id="SM00941">
    <property type="entry name" value="PYNP_C"/>
    <property type="match status" value="1"/>
</dbReference>
<name>D2R591_PIRSD</name>
<dbReference type="InterPro" id="IPR036566">
    <property type="entry name" value="PYNP-like_C_sf"/>
</dbReference>
<comment type="subunit">
    <text evidence="2">Homodimer.</text>
</comment>
<dbReference type="PROSITE" id="PS00647">
    <property type="entry name" value="THYMID_PHOSPHORYLASE"/>
    <property type="match status" value="1"/>
</dbReference>
<dbReference type="Gene3D" id="3.40.1030.10">
    <property type="entry name" value="Nucleoside phosphorylase/phosphoribosyltransferase catalytic domain"/>
    <property type="match status" value="1"/>
</dbReference>
<accession>D2R591</accession>
<comment type="catalytic activity">
    <reaction evidence="6">
        <text>thymidine + phosphate = 2-deoxy-alpha-D-ribose 1-phosphate + thymine</text>
        <dbReference type="Rhea" id="RHEA:16037"/>
        <dbReference type="ChEBI" id="CHEBI:17748"/>
        <dbReference type="ChEBI" id="CHEBI:17821"/>
        <dbReference type="ChEBI" id="CHEBI:43474"/>
        <dbReference type="ChEBI" id="CHEBI:57259"/>
        <dbReference type="EC" id="2.4.2.4"/>
    </reaction>
</comment>
<dbReference type="InterPro" id="IPR035902">
    <property type="entry name" value="Nuc_phospho_transferase"/>
</dbReference>
<feature type="domain" description="Pyrimidine nucleoside phosphorylase C-terminal" evidence="7">
    <location>
        <begin position="359"/>
        <end position="432"/>
    </location>
</feature>
<dbReference type="PANTHER" id="PTHR10515:SF0">
    <property type="entry name" value="THYMIDINE PHOSPHORYLASE"/>
    <property type="match status" value="1"/>
</dbReference>
<evidence type="ECO:0000256" key="2">
    <source>
        <dbReference type="ARBA" id="ARBA00011738"/>
    </source>
</evidence>
<evidence type="ECO:0000256" key="6">
    <source>
        <dbReference type="ARBA" id="ARBA00048550"/>
    </source>
</evidence>
<dbReference type="InterPro" id="IPR017459">
    <property type="entry name" value="Glycosyl_Trfase_fam3_N_dom"/>
</dbReference>
<dbReference type="InterPro" id="IPR036320">
    <property type="entry name" value="Glycosyl_Trfase_fam3_N_dom_sf"/>
</dbReference>
<sequence>MLTPSLVIAKKRDGGELTREEVEWFISRFASGEIPDYQMSALAMAIYIRGMSTEEIAALTDAMLASGVTLAWPTLKGKIVDKHSTGGIGDKTSLILAPLLATCGLYVPMISGRGLGATGGTLDKLESIPGFRTNLSLTEIQEITARVGCVITGASADIAPADRKLYALRDVTATVPSIPLITASIMSKKLAAGLDRLVLDVKYGSGAFMKSLDDARALARSLVDTGKRMNVTTTALLTDMNQPLGSFAGNAVEVWECIEAMRGRCATDLWQVTAELGAELVVGAGIAADLESALELFAEKVSSGAVLMKFFEMVAEQGGDIDAFGELMEAKFGIGGESDSEHWPTLQGGHVIEARSAGFVQSIHTEKLGLAIIEKGGGRKVQTDRLDHWTGIEMLCRIGDEVREGQPIVRVFSSDDQLIRVAPMIQHAITFSHEPVESPPLIVERVE</sequence>
<gene>
    <name evidence="8" type="ordered locus">Psta_0664</name>
</gene>
<dbReference type="Pfam" id="PF07831">
    <property type="entry name" value="PYNP_C"/>
    <property type="match status" value="1"/>
</dbReference>
<protein>
    <recommendedName>
        <fullName evidence="3">thymidine phosphorylase</fullName>
        <ecNumber evidence="3">2.4.2.4</ecNumber>
    </recommendedName>
</protein>
<dbReference type="Proteomes" id="UP000001887">
    <property type="component" value="Chromosome"/>
</dbReference>
<dbReference type="InterPro" id="IPR013102">
    <property type="entry name" value="PYNP_C"/>
</dbReference>
<dbReference type="Gene3D" id="3.90.1170.30">
    <property type="entry name" value="Pyrimidine nucleoside phosphorylase-like, C-terminal domain"/>
    <property type="match status" value="1"/>
</dbReference>
<dbReference type="InterPro" id="IPR000312">
    <property type="entry name" value="Glycosyl_Trfase_fam3"/>
</dbReference>
<evidence type="ECO:0000313" key="8">
    <source>
        <dbReference type="EMBL" id="ADB15350.1"/>
    </source>
</evidence>
<evidence type="ECO:0000256" key="4">
    <source>
        <dbReference type="ARBA" id="ARBA00022676"/>
    </source>
</evidence>
<dbReference type="NCBIfam" id="NF004490">
    <property type="entry name" value="PRK05820.1"/>
    <property type="match status" value="1"/>
</dbReference>
<dbReference type="FunFam" id="3.40.1030.10:FF:000003">
    <property type="entry name" value="Pyrimidine-nucleoside phosphorylase"/>
    <property type="match status" value="1"/>
</dbReference>
<dbReference type="NCBIfam" id="TIGR02644">
    <property type="entry name" value="Y_phosphoryl"/>
    <property type="match status" value="1"/>
</dbReference>
<dbReference type="InterPro" id="IPR018090">
    <property type="entry name" value="Pyrmidine_PPas_bac/euk"/>
</dbReference>
<dbReference type="InterPro" id="IPR000053">
    <property type="entry name" value="Thymidine/pyrmidine_PPase"/>
</dbReference>
<keyword evidence="4" id="KW-0328">Glycosyltransferase</keyword>
<evidence type="ECO:0000313" key="9">
    <source>
        <dbReference type="Proteomes" id="UP000001887"/>
    </source>
</evidence>
<dbReference type="SUPFAM" id="SSF52418">
    <property type="entry name" value="Nucleoside phosphorylase/phosphoribosyltransferase catalytic domain"/>
    <property type="match status" value="1"/>
</dbReference>
<dbReference type="SUPFAM" id="SSF54680">
    <property type="entry name" value="Pyrimidine nucleoside phosphorylase C-terminal domain"/>
    <property type="match status" value="1"/>
</dbReference>
<dbReference type="Pfam" id="PF00591">
    <property type="entry name" value="Glycos_transf_3"/>
    <property type="match status" value="1"/>
</dbReference>
<dbReference type="GO" id="GO:0005829">
    <property type="term" value="C:cytosol"/>
    <property type="evidence" value="ECO:0007669"/>
    <property type="project" value="TreeGrafter"/>
</dbReference>
<dbReference type="GO" id="GO:0006206">
    <property type="term" value="P:pyrimidine nucleobase metabolic process"/>
    <property type="evidence" value="ECO:0007669"/>
    <property type="project" value="InterPro"/>
</dbReference>
<dbReference type="PIRSF" id="PIRSF000478">
    <property type="entry name" value="TP_PyNP"/>
    <property type="match status" value="1"/>
</dbReference>
<keyword evidence="5" id="KW-0808">Transferase</keyword>
<dbReference type="AlphaFoldDB" id="D2R591"/>
<dbReference type="PANTHER" id="PTHR10515">
    <property type="entry name" value="THYMIDINE PHOSPHORYLASE"/>
    <property type="match status" value="1"/>
</dbReference>
<dbReference type="Gene3D" id="1.20.970.10">
    <property type="entry name" value="Transferase, Pyrimidine Nucleoside Phosphorylase, Chain C"/>
    <property type="match status" value="1"/>
</dbReference>